<organism evidence="3 4">
    <name type="scientific">Cryptococcus depauperatus CBS 7841</name>
    <dbReference type="NCBI Taxonomy" id="1295531"/>
    <lineage>
        <taxon>Eukaryota</taxon>
        <taxon>Fungi</taxon>
        <taxon>Dikarya</taxon>
        <taxon>Basidiomycota</taxon>
        <taxon>Agaricomycotina</taxon>
        <taxon>Tremellomycetes</taxon>
        <taxon>Tremellales</taxon>
        <taxon>Cryptococcaceae</taxon>
        <taxon>Cryptococcus</taxon>
    </lineage>
</organism>
<dbReference type="AlphaFoldDB" id="A0AAJ8JSR6"/>
<feature type="compositionally biased region" description="Basic and acidic residues" evidence="1">
    <location>
        <begin position="342"/>
        <end position="357"/>
    </location>
</feature>
<sequence>MPARSKQASQATQRKGKGKETAAAQVESDHEGYGDDVATGNSGSLAEKDIEAKAGVLVRLALFQEYKRMPIRRTEVIKQVLPNNSRSWNVVFDRAQAILRDTFGCELCETRPRGKGEVQEIHTQTQNPGNQRRPLADGGLAAIEEGAEGEETTTTQKTRKEAGTRVYVLQSILPSETIKIMAEPFAFDHDVQDEVEDEDSGALIRWDKGDGGVTGHVGLLGIRTVILSIIMCLGRVVSDDHLHALLRRFNLHRDTVLPYVSKDVTEPPLTLDRYLDLLARQSYLEKIKEPGPNGQAEGGLIEWRWGYRESEFSYKAAGKFIEEIMLGREGDSDSDDDNEDVQPGRRERDRQREERVSKRQKLQNDLAKAAGGPLTGRD</sequence>
<dbReference type="RefSeq" id="XP_066068513.1">
    <property type="nucleotide sequence ID" value="XM_066212416.1"/>
</dbReference>
<dbReference type="SMART" id="SM01373">
    <property type="entry name" value="MAGE"/>
    <property type="match status" value="1"/>
</dbReference>
<feature type="domain" description="MAGE" evidence="2">
    <location>
        <begin position="50"/>
        <end position="114"/>
    </location>
</feature>
<dbReference type="KEGG" id="cdep:91087219"/>
<dbReference type="PROSITE" id="PS50838">
    <property type="entry name" value="MAGE"/>
    <property type="match status" value="1"/>
</dbReference>
<reference evidence="3" key="2">
    <citation type="journal article" date="2022" name="Elife">
        <title>Obligate sexual reproduction of a homothallic fungus closely related to the Cryptococcus pathogenic species complex.</title>
        <authorList>
            <person name="Passer A.R."/>
            <person name="Clancey S.A."/>
            <person name="Shea T."/>
            <person name="David-Palma M."/>
            <person name="Averette A.F."/>
            <person name="Boekhout T."/>
            <person name="Porcel B.M."/>
            <person name="Nowrousian M."/>
            <person name="Cuomo C.A."/>
            <person name="Sun S."/>
            <person name="Heitman J."/>
            <person name="Coelho M.A."/>
        </authorList>
    </citation>
    <scope>NUCLEOTIDE SEQUENCE</scope>
    <source>
        <strain evidence="3">CBS 7841</strain>
    </source>
</reference>
<dbReference type="Gene3D" id="1.10.10.1210">
    <property type="entry name" value="MAGE homology domain, winged helix WH2 motif"/>
    <property type="match status" value="1"/>
</dbReference>
<feature type="compositionally biased region" description="Polar residues" evidence="1">
    <location>
        <begin position="1"/>
        <end position="13"/>
    </location>
</feature>
<evidence type="ECO:0000313" key="4">
    <source>
        <dbReference type="Proteomes" id="UP000094043"/>
    </source>
</evidence>
<dbReference type="InterPro" id="IPR037445">
    <property type="entry name" value="MAGE"/>
</dbReference>
<evidence type="ECO:0000256" key="1">
    <source>
        <dbReference type="SAM" id="MobiDB-lite"/>
    </source>
</evidence>
<evidence type="ECO:0000259" key="2">
    <source>
        <dbReference type="PROSITE" id="PS50838"/>
    </source>
</evidence>
<keyword evidence="4" id="KW-1185">Reference proteome</keyword>
<dbReference type="InterPro" id="IPR041898">
    <property type="entry name" value="MAGE_WH1"/>
</dbReference>
<protein>
    <recommendedName>
        <fullName evidence="2">MAGE domain-containing protein</fullName>
    </recommendedName>
</protein>
<feature type="region of interest" description="Disordered" evidence="1">
    <location>
        <begin position="327"/>
        <end position="378"/>
    </location>
</feature>
<dbReference type="GeneID" id="91087219"/>
<dbReference type="PANTHER" id="PTHR11736">
    <property type="entry name" value="MELANOMA-ASSOCIATED ANTIGEN MAGE ANTIGEN"/>
    <property type="match status" value="1"/>
</dbReference>
<feature type="region of interest" description="Disordered" evidence="1">
    <location>
        <begin position="1"/>
        <end position="40"/>
    </location>
</feature>
<dbReference type="GO" id="GO:0005634">
    <property type="term" value="C:nucleus"/>
    <property type="evidence" value="ECO:0007669"/>
    <property type="project" value="TreeGrafter"/>
</dbReference>
<gene>
    <name evidence="3" type="ORF">L203_103008</name>
</gene>
<dbReference type="EMBL" id="CP143786">
    <property type="protein sequence ID" value="WVN87813.1"/>
    <property type="molecule type" value="Genomic_DNA"/>
</dbReference>
<reference evidence="3" key="3">
    <citation type="submission" date="2024-01" db="EMBL/GenBank/DDBJ databases">
        <authorList>
            <person name="Coelho M.A."/>
            <person name="David-Palma M."/>
            <person name="Shea T."/>
            <person name="Sun S."/>
            <person name="Cuomo C.A."/>
            <person name="Heitman J."/>
        </authorList>
    </citation>
    <scope>NUCLEOTIDE SEQUENCE</scope>
    <source>
        <strain evidence="3">CBS 7841</strain>
    </source>
</reference>
<dbReference type="PANTHER" id="PTHR11736:SF14">
    <property type="entry name" value="NSE3 HOMOLOG, SMC5-SMC6 COMPLEX COMPONENT"/>
    <property type="match status" value="1"/>
</dbReference>
<reference evidence="3" key="1">
    <citation type="submission" date="2016-06" db="EMBL/GenBank/DDBJ databases">
        <authorList>
            <person name="Cuomo C."/>
            <person name="Litvintseva A."/>
            <person name="Heitman J."/>
            <person name="Chen Y."/>
            <person name="Sun S."/>
            <person name="Springer D."/>
            <person name="Dromer F."/>
            <person name="Young S."/>
            <person name="Zeng Q."/>
            <person name="Chapman S."/>
            <person name="Gujja S."/>
            <person name="Saif S."/>
            <person name="Birren B."/>
        </authorList>
    </citation>
    <scope>NUCLEOTIDE SEQUENCE</scope>
    <source>
        <strain evidence="3">CBS 7841</strain>
    </source>
</reference>
<dbReference type="Pfam" id="PF01454">
    <property type="entry name" value="MAGE"/>
    <property type="match status" value="1"/>
</dbReference>
<evidence type="ECO:0000313" key="3">
    <source>
        <dbReference type="EMBL" id="WVN87813.1"/>
    </source>
</evidence>
<dbReference type="Proteomes" id="UP000094043">
    <property type="component" value="Chromosome 3"/>
</dbReference>
<name>A0AAJ8JSR6_9TREE</name>
<proteinExistence type="predicted"/>
<dbReference type="InterPro" id="IPR041899">
    <property type="entry name" value="MAGE_WH2"/>
</dbReference>
<dbReference type="GO" id="GO:0006281">
    <property type="term" value="P:DNA repair"/>
    <property type="evidence" value="ECO:0007669"/>
    <property type="project" value="TreeGrafter"/>
</dbReference>
<dbReference type="Gene3D" id="1.10.10.1200">
    <property type="entry name" value="MAGE homology domain, winged helix WH1 motif"/>
    <property type="match status" value="1"/>
</dbReference>
<dbReference type="InterPro" id="IPR002190">
    <property type="entry name" value="MHD_dom"/>
</dbReference>
<accession>A0AAJ8JSR6</accession>